<organism evidence="3 4">
    <name type="scientific">Schizopora paradoxa</name>
    <dbReference type="NCBI Taxonomy" id="27342"/>
    <lineage>
        <taxon>Eukaryota</taxon>
        <taxon>Fungi</taxon>
        <taxon>Dikarya</taxon>
        <taxon>Basidiomycota</taxon>
        <taxon>Agaricomycotina</taxon>
        <taxon>Agaricomycetes</taxon>
        <taxon>Hymenochaetales</taxon>
        <taxon>Schizoporaceae</taxon>
        <taxon>Schizopora</taxon>
    </lineage>
</organism>
<dbReference type="InterPro" id="IPR036005">
    <property type="entry name" value="Creatinase/aminopeptidase-like"/>
</dbReference>
<keyword evidence="4" id="KW-1185">Reference proteome</keyword>
<name>A0A0H2S1L6_9AGAM</name>
<protein>
    <recommendedName>
        <fullName evidence="2">Peptidase M24 domain-containing protein</fullName>
    </recommendedName>
</protein>
<evidence type="ECO:0000313" key="3">
    <source>
        <dbReference type="EMBL" id="KLO15668.1"/>
    </source>
</evidence>
<dbReference type="Gene3D" id="3.90.230.10">
    <property type="entry name" value="Creatinase/methionine aminopeptidase superfamily"/>
    <property type="match status" value="1"/>
</dbReference>
<dbReference type="EMBL" id="KQ085926">
    <property type="protein sequence ID" value="KLO15668.1"/>
    <property type="molecule type" value="Genomic_DNA"/>
</dbReference>
<gene>
    <name evidence="3" type="ORF">SCHPADRAFT_870783</name>
</gene>
<dbReference type="Proteomes" id="UP000053477">
    <property type="component" value="Unassembled WGS sequence"/>
</dbReference>
<feature type="non-terminal residue" evidence="3">
    <location>
        <position position="1"/>
    </location>
</feature>
<evidence type="ECO:0000313" key="4">
    <source>
        <dbReference type="Proteomes" id="UP000053477"/>
    </source>
</evidence>
<feature type="chain" id="PRO_5005201961" description="Peptidase M24 domain-containing protein" evidence="1">
    <location>
        <begin position="25"/>
        <end position="455"/>
    </location>
</feature>
<sequence>MLEKFWRRSLTLSGPLCLICVSSCQIIQRQSHELPLLPSLRAQARIQDVWRQQRLDTIPSLLKKYDADAWLMSQREHAEDPIWWSIKSATDFAAHRRTVVLFHSNSSSLAGAPNPMLWIDNTGDVWPELRALLADFNPERIVVNTDRNIAFAGGMHVGEMEVLKEELGKEWTKKFVNVPMLAVEYVTARVPGQLEYYRKMQEMTWAMVAEAFSERVVSPGTTTTDDLQWWFREKMQALNVSTWNQPRVKVLDPSSFPGWSGSASIIDEGDVLHVDFGISAMGMHTDVQHLGYVLRPNETDVPQGLKDGMKTANRMQEIVLQNLKPGITGNDVLKACNDQMQQEGIEGQVYSHPIGDHGHAPGSTIGFTNLPEFVPVLGGLPILPNSYYSIELFARCFVPERNESLRFMLEENAYWDEELNSWAFTIGRQTEFHIVHPRSDYNPKVIVQQNGHELN</sequence>
<dbReference type="AlphaFoldDB" id="A0A0H2S1L6"/>
<dbReference type="SUPFAM" id="SSF55920">
    <property type="entry name" value="Creatinase/aminopeptidase"/>
    <property type="match status" value="1"/>
</dbReference>
<dbReference type="InParanoid" id="A0A0H2S1L6"/>
<feature type="domain" description="Peptidase M24" evidence="2">
    <location>
        <begin position="196"/>
        <end position="358"/>
    </location>
</feature>
<proteinExistence type="predicted"/>
<dbReference type="CDD" id="cd01066">
    <property type="entry name" value="APP_MetAP"/>
    <property type="match status" value="1"/>
</dbReference>
<accession>A0A0H2S1L6</accession>
<dbReference type="STRING" id="27342.A0A0H2S1L6"/>
<dbReference type="OrthoDB" id="3632757at2759"/>
<evidence type="ECO:0000256" key="1">
    <source>
        <dbReference type="SAM" id="SignalP"/>
    </source>
</evidence>
<evidence type="ECO:0000259" key="2">
    <source>
        <dbReference type="Pfam" id="PF00557"/>
    </source>
</evidence>
<reference evidence="3 4" key="1">
    <citation type="submission" date="2015-04" db="EMBL/GenBank/DDBJ databases">
        <title>Complete genome sequence of Schizopora paradoxa KUC8140, a cosmopolitan wood degrader in East Asia.</title>
        <authorList>
            <consortium name="DOE Joint Genome Institute"/>
            <person name="Min B."/>
            <person name="Park H."/>
            <person name="Jang Y."/>
            <person name="Kim J.-J."/>
            <person name="Kim K.H."/>
            <person name="Pangilinan J."/>
            <person name="Lipzen A."/>
            <person name="Riley R."/>
            <person name="Grigoriev I.V."/>
            <person name="Spatafora J.W."/>
            <person name="Choi I.-G."/>
        </authorList>
    </citation>
    <scope>NUCLEOTIDE SEQUENCE [LARGE SCALE GENOMIC DNA]</scope>
    <source>
        <strain evidence="3 4">KUC8140</strain>
    </source>
</reference>
<feature type="signal peptide" evidence="1">
    <location>
        <begin position="1"/>
        <end position="24"/>
    </location>
</feature>
<dbReference type="InterPro" id="IPR000994">
    <property type="entry name" value="Pept_M24"/>
</dbReference>
<dbReference type="Pfam" id="PF00557">
    <property type="entry name" value="Peptidase_M24"/>
    <property type="match status" value="1"/>
</dbReference>
<keyword evidence="1" id="KW-0732">Signal</keyword>